<evidence type="ECO:0000256" key="1">
    <source>
        <dbReference type="ARBA" id="ARBA00022679"/>
    </source>
</evidence>
<name>A0A939DIM9_9GAMM</name>
<comment type="caution">
    <text evidence="3">The sequence shown here is derived from an EMBL/GenBank/DDBJ whole genome shotgun (WGS) entry which is preliminary data.</text>
</comment>
<dbReference type="Gene3D" id="3.40.50.150">
    <property type="entry name" value="Vaccinia Virus protein VP39"/>
    <property type="match status" value="1"/>
</dbReference>
<gene>
    <name evidence="3" type="ORF">JYP50_20525</name>
</gene>
<protein>
    <submittedName>
        <fullName evidence="3">Class I SAM-dependent methyltransferase</fullName>
    </submittedName>
</protein>
<evidence type="ECO:0000313" key="3">
    <source>
        <dbReference type="EMBL" id="MBN7798994.1"/>
    </source>
</evidence>
<dbReference type="RefSeq" id="WP_206562435.1">
    <property type="nucleotide sequence ID" value="NZ_JAFKCZ010000021.1"/>
</dbReference>
<accession>A0A939DIM9</accession>
<keyword evidence="1" id="KW-0808">Transferase</keyword>
<dbReference type="EMBL" id="JAFKCZ010000021">
    <property type="protein sequence ID" value="MBN7798994.1"/>
    <property type="molecule type" value="Genomic_DNA"/>
</dbReference>
<dbReference type="AlphaFoldDB" id="A0A939DIM9"/>
<dbReference type="GO" id="GO:0032259">
    <property type="term" value="P:methylation"/>
    <property type="evidence" value="ECO:0007669"/>
    <property type="project" value="UniProtKB-KW"/>
</dbReference>
<organism evidence="3 4">
    <name type="scientific">Parahaliea mediterranea</name>
    <dbReference type="NCBI Taxonomy" id="651086"/>
    <lineage>
        <taxon>Bacteria</taxon>
        <taxon>Pseudomonadati</taxon>
        <taxon>Pseudomonadota</taxon>
        <taxon>Gammaproteobacteria</taxon>
        <taxon>Cellvibrionales</taxon>
        <taxon>Halieaceae</taxon>
        <taxon>Parahaliea</taxon>
    </lineage>
</organism>
<dbReference type="InterPro" id="IPR029063">
    <property type="entry name" value="SAM-dependent_MTases_sf"/>
</dbReference>
<evidence type="ECO:0000313" key="4">
    <source>
        <dbReference type="Proteomes" id="UP000664303"/>
    </source>
</evidence>
<proteinExistence type="predicted"/>
<reference evidence="3" key="1">
    <citation type="submission" date="2021-02" db="EMBL/GenBank/DDBJ databases">
        <title>PHA producing bacteria isolated from coastal sediment in Guangdong, Shenzhen.</title>
        <authorList>
            <person name="Zheng W."/>
            <person name="Yu S."/>
            <person name="Huang Y."/>
        </authorList>
    </citation>
    <scope>NUCLEOTIDE SEQUENCE</scope>
    <source>
        <strain evidence="3">TN14-10</strain>
    </source>
</reference>
<dbReference type="SUPFAM" id="SSF53335">
    <property type="entry name" value="S-adenosyl-L-methionine-dependent methyltransferases"/>
    <property type="match status" value="1"/>
</dbReference>
<dbReference type="CDD" id="cd02440">
    <property type="entry name" value="AdoMet_MTases"/>
    <property type="match status" value="1"/>
</dbReference>
<dbReference type="Proteomes" id="UP000664303">
    <property type="component" value="Unassembled WGS sequence"/>
</dbReference>
<dbReference type="InterPro" id="IPR041698">
    <property type="entry name" value="Methyltransf_25"/>
</dbReference>
<evidence type="ECO:0000259" key="2">
    <source>
        <dbReference type="Pfam" id="PF13649"/>
    </source>
</evidence>
<dbReference type="Pfam" id="PF13649">
    <property type="entry name" value="Methyltransf_25"/>
    <property type="match status" value="1"/>
</dbReference>
<sequence>MGNAAWFWGRMSARYARTAIANEAAYQQKLATTREYLADAAEVFEFGCGTGSTAIAHAPYAGRILAIDAAPEMIDIARGKAAGASLDTVDFQVGDIADFDLGGRAFDMVLGLNILHLLDDWRGAIDRACALLKPGGVFVSSTACLAEGPTAFRVIAPLMRALPLLPSVQVLSEGELVEVMQQAGFGIEHRWRPSRAEAVFLVARKQGLSTDSTAGAQ</sequence>
<dbReference type="PANTHER" id="PTHR43861">
    <property type="entry name" value="TRANS-ACONITATE 2-METHYLTRANSFERASE-RELATED"/>
    <property type="match status" value="1"/>
</dbReference>
<keyword evidence="3" id="KW-0489">Methyltransferase</keyword>
<keyword evidence="4" id="KW-1185">Reference proteome</keyword>
<feature type="domain" description="Methyltransferase" evidence="2">
    <location>
        <begin position="43"/>
        <end position="136"/>
    </location>
</feature>
<dbReference type="GO" id="GO:0008168">
    <property type="term" value="F:methyltransferase activity"/>
    <property type="evidence" value="ECO:0007669"/>
    <property type="project" value="UniProtKB-KW"/>
</dbReference>